<reference evidence="1 2" key="1">
    <citation type="submission" date="2020-04" db="EMBL/GenBank/DDBJ databases">
        <authorList>
            <person name="Klaysubun C."/>
            <person name="Duangmal K."/>
            <person name="Lipun K."/>
        </authorList>
    </citation>
    <scope>NUCLEOTIDE SEQUENCE [LARGE SCALE GENOMIC DNA]</scope>
    <source>
        <strain evidence="1 2">JCM 11839</strain>
    </source>
</reference>
<comment type="caution">
    <text evidence="1">The sequence shown here is derived from an EMBL/GenBank/DDBJ whole genome shotgun (WGS) entry which is preliminary data.</text>
</comment>
<dbReference type="EMBL" id="JAAXKY010000071">
    <property type="protein sequence ID" value="NMH79552.1"/>
    <property type="molecule type" value="Genomic_DNA"/>
</dbReference>
<dbReference type="SUPFAM" id="SSF143744">
    <property type="entry name" value="GlcG-like"/>
    <property type="match status" value="1"/>
</dbReference>
<dbReference type="Gene3D" id="3.30.450.150">
    <property type="entry name" value="Haem-degrading domain"/>
    <property type="match status" value="1"/>
</dbReference>
<evidence type="ECO:0000313" key="2">
    <source>
        <dbReference type="Proteomes" id="UP001296706"/>
    </source>
</evidence>
<evidence type="ECO:0000313" key="1">
    <source>
        <dbReference type="EMBL" id="NMH79552.1"/>
    </source>
</evidence>
<dbReference type="InterPro" id="IPR052517">
    <property type="entry name" value="GlcG_carb_metab_protein"/>
</dbReference>
<dbReference type="PANTHER" id="PTHR34309">
    <property type="entry name" value="SLR1406 PROTEIN"/>
    <property type="match status" value="1"/>
</dbReference>
<name>A0ABX1RHT6_9PSEU</name>
<dbReference type="PANTHER" id="PTHR34309:SF1">
    <property type="entry name" value="PROTEIN GLCG"/>
    <property type="match status" value="1"/>
</dbReference>
<keyword evidence="2" id="KW-1185">Reference proteome</keyword>
<organism evidence="1 2">
    <name type="scientific">Pseudonocardia xinjiangensis</name>
    <dbReference type="NCBI Taxonomy" id="75289"/>
    <lineage>
        <taxon>Bacteria</taxon>
        <taxon>Bacillati</taxon>
        <taxon>Actinomycetota</taxon>
        <taxon>Actinomycetes</taxon>
        <taxon>Pseudonocardiales</taxon>
        <taxon>Pseudonocardiaceae</taxon>
        <taxon>Pseudonocardia</taxon>
    </lineage>
</organism>
<dbReference type="Pfam" id="PF03928">
    <property type="entry name" value="HbpS-like"/>
    <property type="match status" value="1"/>
</dbReference>
<gene>
    <name evidence="1" type="ORF">HF577_20965</name>
</gene>
<sequence>MSQISPVTLPLETAHQLTLAALEKAEAIGVPYTITVVDGGGNVVHVTRMDGAALASVDTSVAKARTAVYFGAPTADLAGAVQPGAPLYTIQTSAVLPLAFVGGAVPVTDSAGVVIGAVGAGGGSPQQDHEVATAAVEAV</sequence>
<protein>
    <submittedName>
        <fullName evidence="1">Heme-binding protein</fullName>
    </submittedName>
</protein>
<dbReference type="InterPro" id="IPR005624">
    <property type="entry name" value="PduO/GlcC-like"/>
</dbReference>
<dbReference type="InterPro" id="IPR038084">
    <property type="entry name" value="PduO/GlcC-like_sf"/>
</dbReference>
<accession>A0ABX1RHT6</accession>
<proteinExistence type="predicted"/>
<dbReference type="Proteomes" id="UP001296706">
    <property type="component" value="Unassembled WGS sequence"/>
</dbReference>